<proteinExistence type="inferred from homology"/>
<dbReference type="Pfam" id="PF01386">
    <property type="entry name" value="Ribosomal_L25p"/>
    <property type="match status" value="1"/>
</dbReference>
<evidence type="ECO:0000256" key="3">
    <source>
        <dbReference type="ARBA" id="ARBA00022980"/>
    </source>
</evidence>
<evidence type="ECO:0000256" key="1">
    <source>
        <dbReference type="ARBA" id="ARBA00022730"/>
    </source>
</evidence>
<evidence type="ECO:0000313" key="10">
    <source>
        <dbReference type="Proteomes" id="UP000228781"/>
    </source>
</evidence>
<dbReference type="GO" id="GO:0008097">
    <property type="term" value="F:5S rRNA binding"/>
    <property type="evidence" value="ECO:0007669"/>
    <property type="project" value="InterPro"/>
</dbReference>
<dbReference type="Gene3D" id="2.170.120.20">
    <property type="entry name" value="Ribosomal protein L25, beta domain"/>
    <property type="match status" value="1"/>
</dbReference>
<evidence type="ECO:0000256" key="6">
    <source>
        <dbReference type="SAM" id="MobiDB-lite"/>
    </source>
</evidence>
<organism evidence="9 10">
    <name type="scientific">candidate division WWE3 bacterium CG_4_9_14_0_2_um_filter_48_10</name>
    <dbReference type="NCBI Taxonomy" id="1975078"/>
    <lineage>
        <taxon>Bacteria</taxon>
        <taxon>Katanobacteria</taxon>
    </lineage>
</organism>
<dbReference type="InterPro" id="IPR020930">
    <property type="entry name" value="Ribosomal_uL5_bac-type"/>
</dbReference>
<feature type="domain" description="Large ribosomal subunit protein bL25 L25" evidence="7">
    <location>
        <begin position="3"/>
        <end position="87"/>
    </location>
</feature>
<evidence type="ECO:0000256" key="5">
    <source>
        <dbReference type="HAMAP-Rule" id="MF_01334"/>
    </source>
</evidence>
<dbReference type="NCBIfam" id="TIGR00731">
    <property type="entry name" value="bL25_bact_ctc"/>
    <property type="match status" value="1"/>
</dbReference>
<dbReference type="InterPro" id="IPR029751">
    <property type="entry name" value="Ribosomal_L25_dom"/>
</dbReference>
<sequence>MELKAQKRVIQGKKVAKLRRQGKIPAILYGGKENPKALTFAKEEFERVYQEAGESTLVDLNVEGKKEKVLITDVQHDPLGKLLHVDLQRVEAGEKLTATVAVKVVGESPIVKSGEGILLTLLDEVEIECLPQDLPSEINVDLSFLTEIGRGITVKDLPIDQTKIKILGHEPEELVLKIDYPQMAEEEEVAPVTEEEAVAAVEAVEEKPEEEVPEELTEKEKKPSPEEKPKEEEKTK</sequence>
<name>A0A2M8EKH9_UNCKA</name>
<keyword evidence="3 5" id="KW-0689">Ribosomal protein</keyword>
<reference evidence="10" key="1">
    <citation type="submission" date="2017-09" db="EMBL/GenBank/DDBJ databases">
        <title>Depth-based differentiation of microbial function through sediment-hosted aquifers and enrichment of novel symbionts in the deep terrestrial subsurface.</title>
        <authorList>
            <person name="Probst A.J."/>
            <person name="Ladd B."/>
            <person name="Jarett J.K."/>
            <person name="Geller-Mcgrath D.E."/>
            <person name="Sieber C.M.K."/>
            <person name="Emerson J.B."/>
            <person name="Anantharaman K."/>
            <person name="Thomas B.C."/>
            <person name="Malmstrom R."/>
            <person name="Stieglmeier M."/>
            <person name="Klingl A."/>
            <person name="Woyke T."/>
            <person name="Ryan C.M."/>
            <person name="Banfield J.F."/>
        </authorList>
    </citation>
    <scope>NUCLEOTIDE SEQUENCE [LARGE SCALE GENOMIC DNA]</scope>
</reference>
<evidence type="ECO:0000256" key="2">
    <source>
        <dbReference type="ARBA" id="ARBA00022884"/>
    </source>
</evidence>
<dbReference type="AlphaFoldDB" id="A0A2M8EKH9"/>
<dbReference type="GO" id="GO:0003735">
    <property type="term" value="F:structural constituent of ribosome"/>
    <property type="evidence" value="ECO:0007669"/>
    <property type="project" value="InterPro"/>
</dbReference>
<dbReference type="InterPro" id="IPR037121">
    <property type="entry name" value="Ribosomal_bL25_C"/>
</dbReference>
<dbReference type="InterPro" id="IPR011035">
    <property type="entry name" value="Ribosomal_bL25/Gln-tRNA_synth"/>
</dbReference>
<evidence type="ECO:0000256" key="4">
    <source>
        <dbReference type="ARBA" id="ARBA00023274"/>
    </source>
</evidence>
<dbReference type="Gene3D" id="2.40.240.10">
    <property type="entry name" value="Ribosomal Protein L25, Chain P"/>
    <property type="match status" value="1"/>
</dbReference>
<dbReference type="Proteomes" id="UP000228781">
    <property type="component" value="Unassembled WGS sequence"/>
</dbReference>
<dbReference type="InterPro" id="IPR001021">
    <property type="entry name" value="Ribosomal_bL25_long"/>
</dbReference>
<dbReference type="PANTHER" id="PTHR33284:SF1">
    <property type="entry name" value="RIBOSOMAL PROTEIN L25_GLN-TRNA SYNTHETASE, ANTI-CODON-BINDING DOMAIN-CONTAINING PROTEIN"/>
    <property type="match status" value="1"/>
</dbReference>
<evidence type="ECO:0000313" key="9">
    <source>
        <dbReference type="EMBL" id="PJC23241.1"/>
    </source>
</evidence>
<comment type="similarity">
    <text evidence="5">Belongs to the bacterial ribosomal protein bL25 family. CTC subfamily.</text>
</comment>
<dbReference type="GO" id="GO:0022625">
    <property type="term" value="C:cytosolic large ribosomal subunit"/>
    <property type="evidence" value="ECO:0007669"/>
    <property type="project" value="TreeGrafter"/>
</dbReference>
<dbReference type="InterPro" id="IPR020057">
    <property type="entry name" value="Ribosomal_bL25_b-dom"/>
</dbReference>
<dbReference type="InterPro" id="IPR020056">
    <property type="entry name" value="Rbsml_bL25/Gln-tRNA_synth_N"/>
</dbReference>
<accession>A0A2M8EKH9</accession>
<gene>
    <name evidence="5" type="primary">rplY</name>
    <name evidence="5" type="synonym">ctc</name>
    <name evidence="9" type="ORF">CO059_00010</name>
</gene>
<dbReference type="HAMAP" id="MF_01334">
    <property type="entry name" value="Ribosomal_bL25_CTC"/>
    <property type="match status" value="1"/>
</dbReference>
<comment type="function">
    <text evidence="5">This is one of the proteins that binds to the 5S RNA in the ribosome where it forms part of the central protuberance.</text>
</comment>
<comment type="caution">
    <text evidence="9">The sequence shown here is derived from an EMBL/GenBank/DDBJ whole genome shotgun (WGS) entry which is preliminary data.</text>
</comment>
<dbReference type="CDD" id="cd00495">
    <property type="entry name" value="Ribosomal_L25_TL5_CTC"/>
    <property type="match status" value="1"/>
</dbReference>
<feature type="compositionally biased region" description="Basic and acidic residues" evidence="6">
    <location>
        <begin position="216"/>
        <end position="236"/>
    </location>
</feature>
<evidence type="ECO:0000259" key="7">
    <source>
        <dbReference type="Pfam" id="PF01386"/>
    </source>
</evidence>
<keyword evidence="4 5" id="KW-0687">Ribonucleoprotein</keyword>
<protein>
    <recommendedName>
        <fullName evidence="5">Large ribosomal subunit protein bL25</fullName>
    </recommendedName>
    <alternativeName>
        <fullName evidence="5">General stress protein CTC</fullName>
    </alternativeName>
</protein>
<dbReference type="SUPFAM" id="SSF50715">
    <property type="entry name" value="Ribosomal protein L25-like"/>
    <property type="match status" value="1"/>
</dbReference>
<dbReference type="GO" id="GO:0006412">
    <property type="term" value="P:translation"/>
    <property type="evidence" value="ECO:0007669"/>
    <property type="project" value="UniProtKB-UniRule"/>
</dbReference>
<evidence type="ECO:0000259" key="8">
    <source>
        <dbReference type="Pfam" id="PF14693"/>
    </source>
</evidence>
<dbReference type="PANTHER" id="PTHR33284">
    <property type="entry name" value="RIBOSOMAL PROTEIN L25/GLN-TRNA SYNTHETASE, ANTI-CODON-BINDING DOMAIN-CONTAINING PROTEIN"/>
    <property type="match status" value="1"/>
</dbReference>
<dbReference type="Pfam" id="PF14693">
    <property type="entry name" value="Ribosomal_TL5_C"/>
    <property type="match status" value="1"/>
</dbReference>
<feature type="domain" description="Large ribosomal subunit protein bL25 beta" evidence="8">
    <location>
        <begin position="95"/>
        <end position="181"/>
    </location>
</feature>
<comment type="subunit">
    <text evidence="5">Part of the 50S ribosomal subunit; part of the 5S rRNA/L5/L18/L25 subcomplex. Contacts the 5S rRNA. Binds to the 5S rRNA independently of L5 and L18.</text>
</comment>
<keyword evidence="1 5" id="KW-0699">rRNA-binding</keyword>
<keyword evidence="2 5" id="KW-0694">RNA-binding</keyword>
<dbReference type="EMBL" id="PFSK01000001">
    <property type="protein sequence ID" value="PJC23241.1"/>
    <property type="molecule type" value="Genomic_DNA"/>
</dbReference>
<feature type="region of interest" description="Disordered" evidence="6">
    <location>
        <begin position="202"/>
        <end position="236"/>
    </location>
</feature>